<dbReference type="GO" id="GO:0003676">
    <property type="term" value="F:nucleic acid binding"/>
    <property type="evidence" value="ECO:0007669"/>
    <property type="project" value="InterPro"/>
</dbReference>
<evidence type="ECO:0000259" key="1">
    <source>
        <dbReference type="Pfam" id="PF13020"/>
    </source>
</evidence>
<accession>A0A3N1PM12</accession>
<organism evidence="2 3">
    <name type="scientific">Gallaecimonas pentaromativorans</name>
    <dbReference type="NCBI Taxonomy" id="584787"/>
    <lineage>
        <taxon>Bacteria</taxon>
        <taxon>Pseudomonadati</taxon>
        <taxon>Pseudomonadota</taxon>
        <taxon>Gammaproteobacteria</taxon>
        <taxon>Enterobacterales</taxon>
        <taxon>Gallaecimonadaceae</taxon>
        <taxon>Gallaecimonas</taxon>
    </lineage>
</organism>
<protein>
    <submittedName>
        <fullName evidence="2">Uncharacterized protein DUF3883</fullName>
    </submittedName>
</protein>
<dbReference type="InterPro" id="IPR024975">
    <property type="entry name" value="NOV_C"/>
</dbReference>
<dbReference type="Proteomes" id="UP000268033">
    <property type="component" value="Unassembled WGS sequence"/>
</dbReference>
<dbReference type="Pfam" id="PF13020">
    <property type="entry name" value="NOV_C"/>
    <property type="match status" value="1"/>
</dbReference>
<dbReference type="Gene3D" id="3.40.1350.10">
    <property type="match status" value="1"/>
</dbReference>
<evidence type="ECO:0000313" key="2">
    <source>
        <dbReference type="EMBL" id="ROQ29735.1"/>
    </source>
</evidence>
<reference evidence="2 3" key="1">
    <citation type="submission" date="2018-11" db="EMBL/GenBank/DDBJ databases">
        <title>Genomic Encyclopedia of Type Strains, Phase IV (KMG-IV): sequencing the most valuable type-strain genomes for metagenomic binning, comparative biology and taxonomic classification.</title>
        <authorList>
            <person name="Goeker M."/>
        </authorList>
    </citation>
    <scope>NUCLEOTIDE SEQUENCE [LARGE SCALE GENOMIC DNA]</scope>
    <source>
        <strain evidence="2 3">DSM 21945</strain>
    </source>
</reference>
<comment type="caution">
    <text evidence="2">The sequence shown here is derived from an EMBL/GenBank/DDBJ whole genome shotgun (WGS) entry which is preliminary data.</text>
</comment>
<dbReference type="AlphaFoldDB" id="A0A3N1PM12"/>
<dbReference type="InterPro" id="IPR011856">
    <property type="entry name" value="tRNA_endonuc-like_dom_sf"/>
</dbReference>
<gene>
    <name evidence="2" type="ORF">EDC28_102104</name>
</gene>
<evidence type="ECO:0000313" key="3">
    <source>
        <dbReference type="Proteomes" id="UP000268033"/>
    </source>
</evidence>
<name>A0A3N1PM12_9GAMM</name>
<feature type="domain" description="Protein NO VEIN C-terminal" evidence="1">
    <location>
        <begin position="137"/>
        <end position="220"/>
    </location>
</feature>
<keyword evidence="3" id="KW-1185">Reference proteome</keyword>
<dbReference type="EMBL" id="RJUL01000002">
    <property type="protein sequence ID" value="ROQ29735.1"/>
    <property type="molecule type" value="Genomic_DNA"/>
</dbReference>
<sequence length="246" mass="28120">MTILTTPELAEKLAGGDSYIRTKDKIVKGLAITTELNPEAPEIIVVGDGTRIKANARLFLEQQEYVPVYLKQAVNAWKFLGKYKADRYSQDPKVIEKHRQHRPTEKVDGILFLSAEVSYEVDVTSGRFPDPEKRKKVELAAIEHVVTHYESQGYSVSDRQSDNCGYDLFVEKGKTVLKVEVKGTSLDEQRFFLSRNERVKSVDPQWRLAIVSNALDSPELSVYNTEEMEKAFDFEPLCWECRKPKT</sequence>
<proteinExistence type="predicted"/>
<dbReference type="RefSeq" id="WP_123420663.1">
    <property type="nucleotide sequence ID" value="NZ_RJUL01000002.1"/>
</dbReference>